<proteinExistence type="predicted"/>
<sequence>MTRTYDQGPHSRAVWESAAATIREIEGLEFLDQLASGDLDPRAFVQYILQDSLYLEGYAKAMSLLAAKAPDPEQGRFWNRSAADAVAVEQGMHADLLADERLAPATAELAPNGQAQPSPTTLGYVSYLIATVATEPYEVGITAVLPCFWVYAHMGKKLVARAGDLTDNPYAPWVQAYDSAEFDASVDEAVALFERCAEGTTEAVRARMTEAFGQAMLYELHFWATAARFQDWSV</sequence>
<dbReference type="Pfam" id="PF03070">
    <property type="entry name" value="TENA_THI-4"/>
    <property type="match status" value="1"/>
</dbReference>
<dbReference type="InterPro" id="IPR016084">
    <property type="entry name" value="Haem_Oase-like_multi-hlx"/>
</dbReference>
<dbReference type="Proteomes" id="UP000784435">
    <property type="component" value="Unassembled WGS sequence"/>
</dbReference>
<evidence type="ECO:0000313" key="3">
    <source>
        <dbReference type="EMBL" id="HJG81299.1"/>
    </source>
</evidence>
<dbReference type="EMBL" id="DYUK01000295">
    <property type="protein sequence ID" value="HJG81299.1"/>
    <property type="molecule type" value="Genomic_DNA"/>
</dbReference>
<dbReference type="InterPro" id="IPR004305">
    <property type="entry name" value="Thiaminase-2/PQQC"/>
</dbReference>
<comment type="caution">
    <text evidence="3">The sequence shown here is derived from an EMBL/GenBank/DDBJ whole genome shotgun (WGS) entry which is preliminary data.</text>
</comment>
<dbReference type="Gene3D" id="1.20.910.10">
    <property type="entry name" value="Heme oxygenase-like"/>
    <property type="match status" value="1"/>
</dbReference>
<dbReference type="PANTHER" id="PTHR43198">
    <property type="entry name" value="BIFUNCTIONAL TH2 PROTEIN"/>
    <property type="match status" value="1"/>
</dbReference>
<dbReference type="SUPFAM" id="SSF48613">
    <property type="entry name" value="Heme oxygenase-like"/>
    <property type="match status" value="1"/>
</dbReference>
<evidence type="ECO:0000313" key="4">
    <source>
        <dbReference type="Proteomes" id="UP000784435"/>
    </source>
</evidence>
<dbReference type="InterPro" id="IPR050967">
    <property type="entry name" value="Thiamine_Salvage_TenA"/>
</dbReference>
<comment type="pathway">
    <text evidence="1">Cofactor biosynthesis; thiamine diphosphate biosynthesis.</text>
</comment>
<reference evidence="3" key="1">
    <citation type="journal article" date="2021" name="PeerJ">
        <title>Extensive microbial diversity within the chicken gut microbiome revealed by metagenomics and culture.</title>
        <authorList>
            <person name="Gilroy R."/>
            <person name="Ravi A."/>
            <person name="Getino M."/>
            <person name="Pursley I."/>
            <person name="Horton D.L."/>
            <person name="Alikhan N.F."/>
            <person name="Baker D."/>
            <person name="Gharbi K."/>
            <person name="Hall N."/>
            <person name="Watson M."/>
            <person name="Adriaenssens E.M."/>
            <person name="Foster-Nyarko E."/>
            <person name="Jarju S."/>
            <person name="Secka A."/>
            <person name="Antonio M."/>
            <person name="Oren A."/>
            <person name="Chaudhuri R.R."/>
            <person name="La Ragione R."/>
            <person name="Hildebrand F."/>
            <person name="Pallen M.J."/>
        </authorList>
    </citation>
    <scope>NUCLEOTIDE SEQUENCE</scope>
    <source>
        <strain evidence="3">ChiGjej5B5-7349</strain>
    </source>
</reference>
<accession>A0A921SQ22</accession>
<dbReference type="GO" id="GO:0005829">
    <property type="term" value="C:cytosol"/>
    <property type="evidence" value="ECO:0007669"/>
    <property type="project" value="TreeGrafter"/>
</dbReference>
<gene>
    <name evidence="3" type="ORF">K8V08_12900</name>
</gene>
<dbReference type="PANTHER" id="PTHR43198:SF2">
    <property type="entry name" value="SI:CH1073-67J19.1-RELATED"/>
    <property type="match status" value="1"/>
</dbReference>
<dbReference type="CDD" id="cd19365">
    <property type="entry name" value="TenA_C-like"/>
    <property type="match status" value="1"/>
</dbReference>
<evidence type="ECO:0000256" key="1">
    <source>
        <dbReference type="ARBA" id="ARBA00004948"/>
    </source>
</evidence>
<evidence type="ECO:0000259" key="2">
    <source>
        <dbReference type="Pfam" id="PF03070"/>
    </source>
</evidence>
<protein>
    <submittedName>
        <fullName evidence="3">TenA family protein</fullName>
    </submittedName>
</protein>
<name>A0A921SQ22_9MICO</name>
<feature type="domain" description="Thiaminase-2/PQQC" evidence="2">
    <location>
        <begin position="29"/>
        <end position="226"/>
    </location>
</feature>
<dbReference type="AlphaFoldDB" id="A0A921SQ22"/>
<reference evidence="3" key="2">
    <citation type="submission" date="2021-09" db="EMBL/GenBank/DDBJ databases">
        <authorList>
            <person name="Gilroy R."/>
        </authorList>
    </citation>
    <scope>NUCLEOTIDE SEQUENCE</scope>
    <source>
        <strain evidence="3">ChiGjej5B5-7349</strain>
    </source>
</reference>
<organism evidence="3 4">
    <name type="scientific">Brevibacterium senegalense</name>
    <dbReference type="NCBI Taxonomy" id="1033736"/>
    <lineage>
        <taxon>Bacteria</taxon>
        <taxon>Bacillati</taxon>
        <taxon>Actinomycetota</taxon>
        <taxon>Actinomycetes</taxon>
        <taxon>Micrococcales</taxon>
        <taxon>Brevibacteriaceae</taxon>
        <taxon>Brevibacterium</taxon>
    </lineage>
</organism>